<sequence length="527" mass="57844">MSQSVASSEPSSVGFPVGTWSLAGDSITSNSFHCHQNEFAASIPPHYDNLRDANGCPLCGYQDNRTETVTATCTNANRSFKTTGLETDGTSHILNNPRDFELSSMFRSAQVGRNRMIGEAATAASMGACWVCIAAIADAADGQLPQLGPPTAALFSSSFSTLESFQDENSDAAVTAVLSPKAISSVEDFENEYLLHRIPTRNEQHEEDRMMSTTATTVVYIGEYNDRGQRHGPHGELIWENGDRYVGSFMCGKRTGTGTMFHRDGSCYTGDWLNNKMHGKGQRTFANGDVYVGAYQHGQRCGGPDCKLKFANGDLYVGNWDSNYFHGFGRYYFADGTVLEGNFQRGKKQGKFKRQKPNGDLDVLRYENDQVVGNGVRWNAARTKTWLLRTVRDKNQQQRQQQTANHRRIMSEDTLRVHSHGYSVVPRDGGCCNSFTILPPRNRSSDTPRQDSSNSSQSTEPLVDAQVMTVTKTAGRIPIAQAVSIGYDCELGGAIRDTNPAFWSIGDFAGTETYDGAGPNDSTTSFV</sequence>
<feature type="compositionally biased region" description="Polar residues" evidence="2">
    <location>
        <begin position="450"/>
        <end position="460"/>
    </location>
</feature>
<proteinExistence type="predicted"/>
<dbReference type="PANTHER" id="PTHR43215:SF14">
    <property type="entry name" value="RADIAL SPOKE HEAD 1 HOMOLOG"/>
    <property type="match status" value="1"/>
</dbReference>
<evidence type="ECO:0000313" key="3">
    <source>
        <dbReference type="EMBL" id="KAG7368407.1"/>
    </source>
</evidence>
<reference evidence="3" key="2">
    <citation type="submission" date="2021-04" db="EMBL/GenBank/DDBJ databases">
        <authorList>
            <person name="Podell S."/>
        </authorList>
    </citation>
    <scope>NUCLEOTIDE SEQUENCE</scope>
    <source>
        <strain evidence="3">Hildebrandi</strain>
    </source>
</reference>
<gene>
    <name evidence="3" type="ORF">IV203_031150</name>
</gene>
<dbReference type="AlphaFoldDB" id="A0A9K3LUN6"/>
<keyword evidence="4" id="KW-1185">Reference proteome</keyword>
<feature type="region of interest" description="Disordered" evidence="2">
    <location>
        <begin position="437"/>
        <end position="463"/>
    </location>
</feature>
<dbReference type="SMART" id="SM00698">
    <property type="entry name" value="MORN"/>
    <property type="match status" value="6"/>
</dbReference>
<dbReference type="PANTHER" id="PTHR43215">
    <property type="entry name" value="RADIAL SPOKE HEAD 1 HOMOLOG"/>
    <property type="match status" value="1"/>
</dbReference>
<evidence type="ECO:0000256" key="2">
    <source>
        <dbReference type="SAM" id="MobiDB-lite"/>
    </source>
</evidence>
<evidence type="ECO:0000313" key="4">
    <source>
        <dbReference type="Proteomes" id="UP000693970"/>
    </source>
</evidence>
<dbReference type="Proteomes" id="UP000693970">
    <property type="component" value="Unassembled WGS sequence"/>
</dbReference>
<dbReference type="EMBL" id="JAGRRH010000006">
    <property type="protein sequence ID" value="KAG7368407.1"/>
    <property type="molecule type" value="Genomic_DNA"/>
</dbReference>
<dbReference type="InterPro" id="IPR003409">
    <property type="entry name" value="MORN"/>
</dbReference>
<evidence type="ECO:0000256" key="1">
    <source>
        <dbReference type="ARBA" id="ARBA00022737"/>
    </source>
</evidence>
<dbReference type="Pfam" id="PF02493">
    <property type="entry name" value="MORN"/>
    <property type="match status" value="5"/>
</dbReference>
<dbReference type="OrthoDB" id="42911at2759"/>
<protein>
    <submittedName>
        <fullName evidence="3">TIR domain containing protein</fullName>
    </submittedName>
</protein>
<name>A0A9K3LUN6_9STRA</name>
<accession>A0A9K3LUN6</accession>
<comment type="caution">
    <text evidence="3">The sequence shown here is derived from an EMBL/GenBank/DDBJ whole genome shotgun (WGS) entry which is preliminary data.</text>
</comment>
<keyword evidence="1" id="KW-0677">Repeat</keyword>
<organism evidence="3 4">
    <name type="scientific">Nitzschia inconspicua</name>
    <dbReference type="NCBI Taxonomy" id="303405"/>
    <lineage>
        <taxon>Eukaryota</taxon>
        <taxon>Sar</taxon>
        <taxon>Stramenopiles</taxon>
        <taxon>Ochrophyta</taxon>
        <taxon>Bacillariophyta</taxon>
        <taxon>Bacillariophyceae</taxon>
        <taxon>Bacillariophycidae</taxon>
        <taxon>Bacillariales</taxon>
        <taxon>Bacillariaceae</taxon>
        <taxon>Nitzschia</taxon>
    </lineage>
</organism>
<reference evidence="3" key="1">
    <citation type="journal article" date="2021" name="Sci. Rep.">
        <title>Diploid genomic architecture of Nitzschia inconspicua, an elite biomass production diatom.</title>
        <authorList>
            <person name="Oliver A."/>
            <person name="Podell S."/>
            <person name="Pinowska A."/>
            <person name="Traller J.C."/>
            <person name="Smith S.R."/>
            <person name="McClure R."/>
            <person name="Beliaev A."/>
            <person name="Bohutskyi P."/>
            <person name="Hill E.A."/>
            <person name="Rabines A."/>
            <person name="Zheng H."/>
            <person name="Allen L.Z."/>
            <person name="Kuo A."/>
            <person name="Grigoriev I.V."/>
            <person name="Allen A.E."/>
            <person name="Hazlebeck D."/>
            <person name="Allen E.E."/>
        </authorList>
    </citation>
    <scope>NUCLEOTIDE SEQUENCE</scope>
    <source>
        <strain evidence="3">Hildebrandi</strain>
    </source>
</reference>